<dbReference type="InterPro" id="IPR000531">
    <property type="entry name" value="Beta-barrel_TonB"/>
</dbReference>
<keyword evidence="4" id="KW-0798">TonB box</keyword>
<evidence type="ECO:0000313" key="7">
    <source>
        <dbReference type="EMBL" id="WBO23717.1"/>
    </source>
</evidence>
<dbReference type="Proteomes" id="UP001210865">
    <property type="component" value="Chromosome"/>
</dbReference>
<dbReference type="InterPro" id="IPR012910">
    <property type="entry name" value="Plug_dom"/>
</dbReference>
<proteinExistence type="inferred from homology"/>
<dbReference type="PANTHER" id="PTHR47234">
    <property type="match status" value="1"/>
</dbReference>
<comment type="subcellular location">
    <subcellularLocation>
        <location evidence="1 4">Cell outer membrane</location>
    </subcellularLocation>
</comment>
<gene>
    <name evidence="7" type="ORF">PBT88_06235</name>
</gene>
<feature type="domain" description="TonB-dependent receptor plug" evidence="6">
    <location>
        <begin position="5"/>
        <end position="121"/>
    </location>
</feature>
<feature type="domain" description="TonB-dependent receptor-like beta-barrel" evidence="5">
    <location>
        <begin position="351"/>
        <end position="919"/>
    </location>
</feature>
<comment type="similarity">
    <text evidence="4">Belongs to the TonB-dependent receptor family.</text>
</comment>
<dbReference type="Pfam" id="PF00593">
    <property type="entry name" value="TonB_dep_Rec_b-barrel"/>
    <property type="match status" value="1"/>
</dbReference>
<dbReference type="RefSeq" id="WP_270078348.1">
    <property type="nucleotide sequence ID" value="NZ_CP115174.1"/>
</dbReference>
<dbReference type="InterPro" id="IPR037066">
    <property type="entry name" value="Plug_dom_sf"/>
</dbReference>
<dbReference type="PANTHER" id="PTHR47234:SF2">
    <property type="entry name" value="TONB-DEPENDENT RECEPTOR"/>
    <property type="match status" value="1"/>
</dbReference>
<organism evidence="7 8">
    <name type="scientific">Sphingomonas abietis</name>
    <dbReference type="NCBI Taxonomy" id="3012344"/>
    <lineage>
        <taxon>Bacteria</taxon>
        <taxon>Pseudomonadati</taxon>
        <taxon>Pseudomonadota</taxon>
        <taxon>Alphaproteobacteria</taxon>
        <taxon>Sphingomonadales</taxon>
        <taxon>Sphingomonadaceae</taxon>
        <taxon>Sphingomonas</taxon>
    </lineage>
</organism>
<keyword evidence="3" id="KW-0998">Cell outer membrane</keyword>
<keyword evidence="8" id="KW-1185">Reference proteome</keyword>
<dbReference type="Gene3D" id="2.170.130.10">
    <property type="entry name" value="TonB-dependent receptor, plug domain"/>
    <property type="match status" value="1"/>
</dbReference>
<evidence type="ECO:0000256" key="2">
    <source>
        <dbReference type="ARBA" id="ARBA00023136"/>
    </source>
</evidence>
<dbReference type="SUPFAM" id="SSF56935">
    <property type="entry name" value="Porins"/>
    <property type="match status" value="1"/>
</dbReference>
<dbReference type="Pfam" id="PF07715">
    <property type="entry name" value="Plug"/>
    <property type="match status" value="1"/>
</dbReference>
<evidence type="ECO:0000259" key="6">
    <source>
        <dbReference type="Pfam" id="PF07715"/>
    </source>
</evidence>
<reference evidence="7 8" key="1">
    <citation type="submission" date="2022-12" db="EMBL/GenBank/DDBJ databases">
        <title>Sphingomonas abieness sp. nov., an endophytic bacterium isolated from Abies koreana.</title>
        <authorList>
            <person name="Jiang L."/>
            <person name="Lee J."/>
        </authorList>
    </citation>
    <scope>NUCLEOTIDE SEQUENCE [LARGE SCALE GENOMIC DNA]</scope>
    <source>
        <strain evidence="8">PAMB 00755</strain>
    </source>
</reference>
<evidence type="ECO:0000256" key="4">
    <source>
        <dbReference type="RuleBase" id="RU003357"/>
    </source>
</evidence>
<dbReference type="Gene3D" id="2.40.170.20">
    <property type="entry name" value="TonB-dependent receptor, beta-barrel domain"/>
    <property type="match status" value="1"/>
</dbReference>
<name>A0ABY7NRA4_9SPHN</name>
<evidence type="ECO:0000256" key="1">
    <source>
        <dbReference type="ARBA" id="ARBA00004442"/>
    </source>
</evidence>
<accession>A0ABY7NRA4</accession>
<evidence type="ECO:0000259" key="5">
    <source>
        <dbReference type="Pfam" id="PF00593"/>
    </source>
</evidence>
<dbReference type="InterPro" id="IPR036942">
    <property type="entry name" value="Beta-barrel_TonB_sf"/>
</dbReference>
<evidence type="ECO:0000256" key="3">
    <source>
        <dbReference type="ARBA" id="ARBA00023237"/>
    </source>
</evidence>
<keyword evidence="2 4" id="KW-0472">Membrane</keyword>
<evidence type="ECO:0000313" key="8">
    <source>
        <dbReference type="Proteomes" id="UP001210865"/>
    </source>
</evidence>
<sequence>MTDLPISILSGQTINDQGYTNIGQALTNSPAFGVPGNSNVGSQGSFGAGQTFVNMYDLGAQRTLALVNGNRFVSSSTSSLFGAVQGSPVDLGQIAPGLVDRIDVVSVGGAPIYGSDAIAGTVNIILKKNYQGVELDGSQGISQKGDGQDYNFSFLAGKNFADGRGNITANVYYDHQSGLTTADRNITSSEGPFFGYNPAGNYQYQLYKTGGYKYSIFTNTGLPMVADSYPIISGQPYASVTNAAGQALNFNKSGHLTQFTDGIPLATGDSEVGGDGFPINDYGNLLTESKRIQGTLLANYELTDHIRFHGEFWASHDTAANLADQPYYSTADFGDPAGTANGNLILNTSNPYLSAADSATINAAVNAANGTNNASNDFYLARANTDLETGAFRSTTNLWRIVGGLDGDFTIGSRNFTWDATVNYGHVSTVTSERELVTQNFFNALDAVVGGNGQIQCASGYTNASIQTGSSTCAPLDIFGAGNESQSALNYVTALAKTHQVDTQFDAVADVKGSILTLPAGDVKIVLGYEHRRESQSFDPGAFYRGEEQSDGSYVQYGNSIPITPVAGSYNTNEGFGELAIPLVSPDMHVPLIHSLDLSGSARYTDNSLTGGFWSYTGGGTYSPVSGVTFRGNYTRSFRSPSVTELFSPTGSTFETANDPCDPRFISGGANPAQRAKNCAAEGIPTDFVSHVADATAEGSSGGNVNLQNEKADSWTAGGVLQPHFLPGFSLSADYISINIANEITEAGLTNEMDACYDSSDFPSNPYCSTFTRDANHQVTSYTDNFTNIAIEKFRALQAGIAYSFPLDRLGLPTGAGALDLSATYLHTFKHFTKTGEADQEEVLDNVSNPKDSVVANIDWKTNRFDWLWTVSYYGPTDVDPNNYDAYQYPRVSPYWMADTSVGIKTTNHFDIRLIVDNVFGLKVPFPYGSSYSENKDFDAIMGRYFRVNVKVKM</sequence>
<keyword evidence="7" id="KW-0675">Receptor</keyword>
<protein>
    <submittedName>
        <fullName evidence="7">TonB-dependent receptor</fullName>
    </submittedName>
</protein>
<dbReference type="EMBL" id="CP115174">
    <property type="protein sequence ID" value="WBO23717.1"/>
    <property type="molecule type" value="Genomic_DNA"/>
</dbReference>